<evidence type="ECO:0000259" key="3">
    <source>
        <dbReference type="PROSITE" id="PS50158"/>
    </source>
</evidence>
<comment type="caution">
    <text evidence="4">The sequence shown here is derived from an EMBL/GenBank/DDBJ whole genome shotgun (WGS) entry which is preliminary data.</text>
</comment>
<name>A0AAD8SPG3_LOLMU</name>
<dbReference type="SMART" id="SM00343">
    <property type="entry name" value="ZnF_C2HC"/>
    <property type="match status" value="1"/>
</dbReference>
<dbReference type="Proteomes" id="UP001231189">
    <property type="component" value="Unassembled WGS sequence"/>
</dbReference>
<keyword evidence="1" id="KW-0862">Zinc</keyword>
<keyword evidence="5" id="KW-1185">Reference proteome</keyword>
<dbReference type="AlphaFoldDB" id="A0AAD8SPG3"/>
<dbReference type="PROSITE" id="PS50158">
    <property type="entry name" value="ZF_CCHC"/>
    <property type="match status" value="1"/>
</dbReference>
<keyword evidence="1" id="KW-0863">Zinc-finger</keyword>
<evidence type="ECO:0000256" key="1">
    <source>
        <dbReference type="PROSITE-ProRule" id="PRU00047"/>
    </source>
</evidence>
<gene>
    <name evidence="4" type="ORF">QYE76_049603</name>
</gene>
<proteinExistence type="predicted"/>
<dbReference type="InterPro" id="IPR001878">
    <property type="entry name" value="Znf_CCHC"/>
</dbReference>
<dbReference type="GO" id="GO:0003676">
    <property type="term" value="F:nucleic acid binding"/>
    <property type="evidence" value="ECO:0007669"/>
    <property type="project" value="InterPro"/>
</dbReference>
<dbReference type="SUPFAM" id="SSF57756">
    <property type="entry name" value="Retrovirus zinc finger-like domains"/>
    <property type="match status" value="1"/>
</dbReference>
<sequence>MMNQSGPHHNQRHRNHSTGGLAPKYNKPPAQSYRPNHTHNNGGPPKPGGNPNNNHSNTHSNNHHPNGNNNNTNTGPRTGSNATPITTKDKATITCYNCGTVGHYSKECPNKLAKTAPNTAAPAQQQRRFAGRRNQNNNNGRFYHMEATEAQEVLQTMPSPNAREHHIGQNPTRPDAPMPVVARQSAHGHRPGRASTPRRLVAVELLSLSPCACAFHTSPGHRRTPPLALIGAVDDAIIKLCRAGTARTTMTPHAPVLP</sequence>
<evidence type="ECO:0000256" key="2">
    <source>
        <dbReference type="SAM" id="MobiDB-lite"/>
    </source>
</evidence>
<feature type="region of interest" description="Disordered" evidence="2">
    <location>
        <begin position="161"/>
        <end position="195"/>
    </location>
</feature>
<feature type="domain" description="CCHC-type" evidence="3">
    <location>
        <begin position="95"/>
        <end position="110"/>
    </location>
</feature>
<evidence type="ECO:0000313" key="4">
    <source>
        <dbReference type="EMBL" id="KAK1661444.1"/>
    </source>
</evidence>
<accession>A0AAD8SPG3</accession>
<feature type="compositionally biased region" description="Low complexity" evidence="2">
    <location>
        <begin position="38"/>
        <end position="81"/>
    </location>
</feature>
<dbReference type="InterPro" id="IPR036875">
    <property type="entry name" value="Znf_CCHC_sf"/>
</dbReference>
<feature type="region of interest" description="Disordered" evidence="2">
    <location>
        <begin position="115"/>
        <end position="139"/>
    </location>
</feature>
<reference evidence="4" key="1">
    <citation type="submission" date="2023-07" db="EMBL/GenBank/DDBJ databases">
        <title>A chromosome-level genome assembly of Lolium multiflorum.</title>
        <authorList>
            <person name="Chen Y."/>
            <person name="Copetti D."/>
            <person name="Kolliker R."/>
            <person name="Studer B."/>
        </authorList>
    </citation>
    <scope>NUCLEOTIDE SEQUENCE</scope>
    <source>
        <strain evidence="4">02402/16</strain>
        <tissue evidence="4">Leaf</tissue>
    </source>
</reference>
<protein>
    <recommendedName>
        <fullName evidence="3">CCHC-type domain-containing protein</fullName>
    </recommendedName>
</protein>
<feature type="region of interest" description="Disordered" evidence="2">
    <location>
        <begin position="1"/>
        <end position="85"/>
    </location>
</feature>
<dbReference type="EMBL" id="JAUUTY010000003">
    <property type="protein sequence ID" value="KAK1661444.1"/>
    <property type="molecule type" value="Genomic_DNA"/>
</dbReference>
<dbReference type="GO" id="GO:0008270">
    <property type="term" value="F:zinc ion binding"/>
    <property type="evidence" value="ECO:0007669"/>
    <property type="project" value="UniProtKB-KW"/>
</dbReference>
<dbReference type="Gene3D" id="4.10.60.10">
    <property type="entry name" value="Zinc finger, CCHC-type"/>
    <property type="match status" value="1"/>
</dbReference>
<dbReference type="Pfam" id="PF00098">
    <property type="entry name" value="zf-CCHC"/>
    <property type="match status" value="1"/>
</dbReference>
<evidence type="ECO:0000313" key="5">
    <source>
        <dbReference type="Proteomes" id="UP001231189"/>
    </source>
</evidence>
<organism evidence="4 5">
    <name type="scientific">Lolium multiflorum</name>
    <name type="common">Italian ryegrass</name>
    <name type="synonym">Lolium perenne subsp. multiflorum</name>
    <dbReference type="NCBI Taxonomy" id="4521"/>
    <lineage>
        <taxon>Eukaryota</taxon>
        <taxon>Viridiplantae</taxon>
        <taxon>Streptophyta</taxon>
        <taxon>Embryophyta</taxon>
        <taxon>Tracheophyta</taxon>
        <taxon>Spermatophyta</taxon>
        <taxon>Magnoliopsida</taxon>
        <taxon>Liliopsida</taxon>
        <taxon>Poales</taxon>
        <taxon>Poaceae</taxon>
        <taxon>BOP clade</taxon>
        <taxon>Pooideae</taxon>
        <taxon>Poodae</taxon>
        <taxon>Poeae</taxon>
        <taxon>Poeae Chloroplast Group 2 (Poeae type)</taxon>
        <taxon>Loliodinae</taxon>
        <taxon>Loliinae</taxon>
        <taxon>Lolium</taxon>
    </lineage>
</organism>
<keyword evidence="1" id="KW-0479">Metal-binding</keyword>